<protein>
    <recommendedName>
        <fullName evidence="5">NAC domain-containing protein</fullName>
    </recommendedName>
</protein>
<dbReference type="STRING" id="52838.A0A4S8JNJ1"/>
<accession>A0A4S8JNJ1</accession>
<dbReference type="SUPFAM" id="SSF101941">
    <property type="entry name" value="NAC domain"/>
    <property type="match status" value="1"/>
</dbReference>
<dbReference type="Pfam" id="PF02365">
    <property type="entry name" value="NAM"/>
    <property type="match status" value="1"/>
</dbReference>
<dbReference type="PROSITE" id="PS51005">
    <property type="entry name" value="NAC"/>
    <property type="match status" value="1"/>
</dbReference>
<organism evidence="6 7">
    <name type="scientific">Musa balbisiana</name>
    <name type="common">Banana</name>
    <dbReference type="NCBI Taxonomy" id="52838"/>
    <lineage>
        <taxon>Eukaryota</taxon>
        <taxon>Viridiplantae</taxon>
        <taxon>Streptophyta</taxon>
        <taxon>Embryophyta</taxon>
        <taxon>Tracheophyta</taxon>
        <taxon>Spermatophyta</taxon>
        <taxon>Magnoliopsida</taxon>
        <taxon>Liliopsida</taxon>
        <taxon>Zingiberales</taxon>
        <taxon>Musaceae</taxon>
        <taxon>Musa</taxon>
    </lineage>
</organism>
<dbReference type="AlphaFoldDB" id="A0A4S8JNJ1"/>
<keyword evidence="3" id="KW-0804">Transcription</keyword>
<evidence type="ECO:0000256" key="2">
    <source>
        <dbReference type="ARBA" id="ARBA00023125"/>
    </source>
</evidence>
<keyword evidence="7" id="KW-1185">Reference proteome</keyword>
<gene>
    <name evidence="6" type="ORF">C4D60_Mb01t14420</name>
</gene>
<name>A0A4S8JNJ1_MUSBA</name>
<proteinExistence type="predicted"/>
<dbReference type="PANTHER" id="PTHR31744:SF4">
    <property type="entry name" value="NAC TRANSCRIPTION FACTOR"/>
    <property type="match status" value="1"/>
</dbReference>
<dbReference type="Proteomes" id="UP000317650">
    <property type="component" value="Chromosome 1"/>
</dbReference>
<reference evidence="6 7" key="1">
    <citation type="journal article" date="2019" name="Nat. Plants">
        <title>Genome sequencing of Musa balbisiana reveals subgenome evolution and function divergence in polyploid bananas.</title>
        <authorList>
            <person name="Yao X."/>
        </authorList>
    </citation>
    <scope>NUCLEOTIDE SEQUENCE [LARGE SCALE GENOMIC DNA]</scope>
    <source>
        <strain evidence="7">cv. DH-PKW</strain>
        <tissue evidence="6">Leaves</tissue>
    </source>
</reference>
<evidence type="ECO:0000256" key="4">
    <source>
        <dbReference type="ARBA" id="ARBA00023242"/>
    </source>
</evidence>
<feature type="domain" description="NAC" evidence="5">
    <location>
        <begin position="10"/>
        <end position="76"/>
    </location>
</feature>
<dbReference type="InterPro" id="IPR003441">
    <property type="entry name" value="NAC-dom"/>
</dbReference>
<keyword evidence="4" id="KW-0539">Nucleus</keyword>
<dbReference type="EMBL" id="PYDT01000004">
    <property type="protein sequence ID" value="THU63309.1"/>
    <property type="molecule type" value="Genomic_DNA"/>
</dbReference>
<comment type="caution">
    <text evidence="6">The sequence shown here is derived from an EMBL/GenBank/DDBJ whole genome shotgun (WGS) entry which is preliminary data.</text>
</comment>
<evidence type="ECO:0000256" key="3">
    <source>
        <dbReference type="ARBA" id="ARBA00023163"/>
    </source>
</evidence>
<evidence type="ECO:0000256" key="1">
    <source>
        <dbReference type="ARBA" id="ARBA00023015"/>
    </source>
</evidence>
<dbReference type="GO" id="GO:0003677">
    <property type="term" value="F:DNA binding"/>
    <property type="evidence" value="ECO:0007669"/>
    <property type="project" value="UniProtKB-KW"/>
</dbReference>
<dbReference type="GO" id="GO:0006355">
    <property type="term" value="P:regulation of DNA-templated transcription"/>
    <property type="evidence" value="ECO:0007669"/>
    <property type="project" value="InterPro"/>
</dbReference>
<evidence type="ECO:0000259" key="5">
    <source>
        <dbReference type="PROSITE" id="PS51005"/>
    </source>
</evidence>
<dbReference type="PANTHER" id="PTHR31744">
    <property type="entry name" value="PROTEIN CUP-SHAPED COTYLEDON 2-RELATED"/>
    <property type="match status" value="1"/>
</dbReference>
<dbReference type="Gene3D" id="2.170.150.80">
    <property type="entry name" value="NAC domain"/>
    <property type="match status" value="1"/>
</dbReference>
<evidence type="ECO:0000313" key="6">
    <source>
        <dbReference type="EMBL" id="THU63309.1"/>
    </source>
</evidence>
<keyword evidence="2" id="KW-0238">DNA-binding</keyword>
<sequence>MGLRDIESTLPPGFRFHPSDQELVCHYLRKKVANERVSGDTMVEVDLHTREPWELPGDSPSRFIGYKDDSRIYSTV</sequence>
<evidence type="ECO:0000313" key="7">
    <source>
        <dbReference type="Proteomes" id="UP000317650"/>
    </source>
</evidence>
<dbReference type="InterPro" id="IPR036093">
    <property type="entry name" value="NAC_dom_sf"/>
</dbReference>
<keyword evidence="1" id="KW-0805">Transcription regulation</keyword>